<name>A0ABS2P7R9_9BACL</name>
<protein>
    <submittedName>
        <fullName evidence="2">Uncharacterized protein</fullName>
    </submittedName>
</protein>
<accession>A0ABS2P7R9</accession>
<keyword evidence="1" id="KW-1133">Transmembrane helix</keyword>
<keyword evidence="3" id="KW-1185">Reference proteome</keyword>
<gene>
    <name evidence="2" type="ORF">JOD17_000453</name>
</gene>
<proteinExistence type="predicted"/>
<evidence type="ECO:0000313" key="3">
    <source>
        <dbReference type="Proteomes" id="UP000741863"/>
    </source>
</evidence>
<evidence type="ECO:0000256" key="1">
    <source>
        <dbReference type="SAM" id="Phobius"/>
    </source>
</evidence>
<dbReference type="Proteomes" id="UP000741863">
    <property type="component" value="Unassembled WGS sequence"/>
</dbReference>
<comment type="caution">
    <text evidence="2">The sequence shown here is derived from an EMBL/GenBank/DDBJ whole genome shotgun (WGS) entry which is preliminary data.</text>
</comment>
<organism evidence="2 3">
    <name type="scientific">Geomicrobium sediminis</name>
    <dbReference type="NCBI Taxonomy" id="1347788"/>
    <lineage>
        <taxon>Bacteria</taxon>
        <taxon>Bacillati</taxon>
        <taxon>Bacillota</taxon>
        <taxon>Bacilli</taxon>
        <taxon>Bacillales</taxon>
        <taxon>Geomicrobium</taxon>
    </lineage>
</organism>
<sequence length="36" mass="4176">MLGDLTLLMVVCLLPIVASFVLGGYWLKHERFPWEK</sequence>
<feature type="transmembrane region" description="Helical" evidence="1">
    <location>
        <begin position="6"/>
        <end position="27"/>
    </location>
</feature>
<keyword evidence="1" id="KW-0812">Transmembrane</keyword>
<evidence type="ECO:0000313" key="2">
    <source>
        <dbReference type="EMBL" id="MBM7631362.1"/>
    </source>
</evidence>
<dbReference type="EMBL" id="JAFBEC010000001">
    <property type="protein sequence ID" value="MBM7631362.1"/>
    <property type="molecule type" value="Genomic_DNA"/>
</dbReference>
<keyword evidence="1" id="KW-0472">Membrane</keyword>
<reference evidence="2 3" key="1">
    <citation type="submission" date="2021-01" db="EMBL/GenBank/DDBJ databases">
        <title>Genomic Encyclopedia of Type Strains, Phase IV (KMG-IV): sequencing the most valuable type-strain genomes for metagenomic binning, comparative biology and taxonomic classification.</title>
        <authorList>
            <person name="Goeker M."/>
        </authorList>
    </citation>
    <scope>NUCLEOTIDE SEQUENCE [LARGE SCALE GENOMIC DNA]</scope>
    <source>
        <strain evidence="2 3">DSM 25540</strain>
    </source>
</reference>